<dbReference type="HOGENOM" id="CLU_327461_0_0_1"/>
<keyword evidence="2" id="KW-0472">Membrane</keyword>
<evidence type="ECO:0000256" key="1">
    <source>
        <dbReference type="SAM" id="MobiDB-lite"/>
    </source>
</evidence>
<dbReference type="Pfam" id="PF00629">
    <property type="entry name" value="MAM"/>
    <property type="match status" value="1"/>
</dbReference>
<feature type="region of interest" description="Disordered" evidence="1">
    <location>
        <begin position="96"/>
        <end position="121"/>
    </location>
</feature>
<evidence type="ECO:0000259" key="3">
    <source>
        <dbReference type="PROSITE" id="PS50060"/>
    </source>
</evidence>
<keyword evidence="5" id="KW-1185">Reference proteome</keyword>
<feature type="region of interest" description="Disordered" evidence="1">
    <location>
        <begin position="272"/>
        <end position="311"/>
    </location>
</feature>
<organism evidence="4 5">
    <name type="scientific">Emiliania huxleyi (strain CCMP1516)</name>
    <dbReference type="NCBI Taxonomy" id="280463"/>
    <lineage>
        <taxon>Eukaryota</taxon>
        <taxon>Haptista</taxon>
        <taxon>Haptophyta</taxon>
        <taxon>Prymnesiophyceae</taxon>
        <taxon>Isochrysidales</taxon>
        <taxon>Noelaerhabdaceae</taxon>
        <taxon>Emiliania</taxon>
    </lineage>
</organism>
<feature type="region of interest" description="Disordered" evidence="1">
    <location>
        <begin position="10"/>
        <end position="47"/>
    </location>
</feature>
<reference evidence="5" key="1">
    <citation type="journal article" date="2013" name="Nature">
        <title>Pan genome of the phytoplankton Emiliania underpins its global distribution.</title>
        <authorList>
            <person name="Read B.A."/>
            <person name="Kegel J."/>
            <person name="Klute M.J."/>
            <person name="Kuo A."/>
            <person name="Lefebvre S.C."/>
            <person name="Maumus F."/>
            <person name="Mayer C."/>
            <person name="Miller J."/>
            <person name="Monier A."/>
            <person name="Salamov A."/>
            <person name="Young J."/>
            <person name="Aguilar M."/>
            <person name="Claverie J.M."/>
            <person name="Frickenhaus S."/>
            <person name="Gonzalez K."/>
            <person name="Herman E.K."/>
            <person name="Lin Y.C."/>
            <person name="Napier J."/>
            <person name="Ogata H."/>
            <person name="Sarno A.F."/>
            <person name="Shmutz J."/>
            <person name="Schroeder D."/>
            <person name="de Vargas C."/>
            <person name="Verret F."/>
            <person name="von Dassow P."/>
            <person name="Valentin K."/>
            <person name="Van de Peer Y."/>
            <person name="Wheeler G."/>
            <person name="Dacks J.B."/>
            <person name="Delwiche C.F."/>
            <person name="Dyhrman S.T."/>
            <person name="Glockner G."/>
            <person name="John U."/>
            <person name="Richards T."/>
            <person name="Worden A.Z."/>
            <person name="Zhang X."/>
            <person name="Grigoriev I.V."/>
            <person name="Allen A.E."/>
            <person name="Bidle K."/>
            <person name="Borodovsky M."/>
            <person name="Bowler C."/>
            <person name="Brownlee C."/>
            <person name="Cock J.M."/>
            <person name="Elias M."/>
            <person name="Gladyshev V.N."/>
            <person name="Groth M."/>
            <person name="Guda C."/>
            <person name="Hadaegh A."/>
            <person name="Iglesias-Rodriguez M.D."/>
            <person name="Jenkins J."/>
            <person name="Jones B.M."/>
            <person name="Lawson T."/>
            <person name="Leese F."/>
            <person name="Lindquist E."/>
            <person name="Lobanov A."/>
            <person name="Lomsadze A."/>
            <person name="Malik S.B."/>
            <person name="Marsh M.E."/>
            <person name="Mackinder L."/>
            <person name="Mock T."/>
            <person name="Mueller-Roeber B."/>
            <person name="Pagarete A."/>
            <person name="Parker M."/>
            <person name="Probert I."/>
            <person name="Quesneville H."/>
            <person name="Raines C."/>
            <person name="Rensing S.A."/>
            <person name="Riano-Pachon D.M."/>
            <person name="Richier S."/>
            <person name="Rokitta S."/>
            <person name="Shiraiwa Y."/>
            <person name="Soanes D.M."/>
            <person name="van der Giezen M."/>
            <person name="Wahlund T.M."/>
            <person name="Williams B."/>
            <person name="Wilson W."/>
            <person name="Wolfe G."/>
            <person name="Wurch L.L."/>
        </authorList>
    </citation>
    <scope>NUCLEOTIDE SEQUENCE</scope>
</reference>
<accession>A0A0D3KZ85</accession>
<dbReference type="InterPro" id="IPR051560">
    <property type="entry name" value="MAM_domain-containing"/>
</dbReference>
<dbReference type="SUPFAM" id="SSF49899">
    <property type="entry name" value="Concanavalin A-like lectins/glucanases"/>
    <property type="match status" value="1"/>
</dbReference>
<evidence type="ECO:0000256" key="2">
    <source>
        <dbReference type="SAM" id="Phobius"/>
    </source>
</evidence>
<feature type="compositionally biased region" description="Pro residues" evidence="1">
    <location>
        <begin position="405"/>
        <end position="424"/>
    </location>
</feature>
<dbReference type="PANTHER" id="PTHR23282:SF101">
    <property type="entry name" value="MAM DOMAIN-CONTAINING PROTEIN"/>
    <property type="match status" value="1"/>
</dbReference>
<proteinExistence type="predicted"/>
<dbReference type="EnsemblProtists" id="EOD41070">
    <property type="protein sequence ID" value="EOD41070"/>
    <property type="gene ID" value="EMIHUDRAFT_446728"/>
</dbReference>
<sequence>MRYLLLLTLAAASPSPPPPSTSPSPPPPAASPSEPPPSASPSPPLGGGACNATAQCGSSHYCSFLQSMSCDDLVAQTLLLSCPQCDGCCVEAPPSPPLTPPPPSASPSSPPPSPPSAPPLSEQLGCTFDLDKCFWTDTAPAGYRWTRTSGGTPSSYTGPSGDHTTGSGSYLYTEASSHYNKLHRLESPLFSLQQDATLSFFYHMHGSDMGTLSVEAHVDGSGWSTLWSRSGNKGFAWLDASVVLPASTTQVRFNGRTGWDYASDMALDDVSFSQFAPPSSPPTAPPPPPPLPLPPSPASPPQLPPSPPAPPPLYNIVDSGLCPHAISSEQDCEQAAVELGLQHRRGERLSSHPGGCLKHSYNSFYYGYYYDYVFYNEEGYHSPSAPPPQCSSTYSCVCGPASPRAPPPSPPLPPPSSPPLPPYGPATRHVITVSAGEFGTEHSWNLLCREQQVLEMARGGSSGERTFFVDVSPGVPCVLQMYDDGCDGWDGMTWSGLGQEGLTLHQEECEIQCYLQMKPEPVCSKSVPFLAAPSPPSLPSTPPHAPPPPPAIPPSPPDLRLQPSCVPAGSPSAVVVEGTFVGVNEWLVLMPAGSKDCDGATQARSTQGGQMSANGSVPVWLPAAGTYKVCHSSQQSPDDDGDFVVVSHVLQKACLPPNAPPAPPTSDEPIPVEPRSTTATVAYTVAATVGVCAAAVFVALAARHVCRKTQSANSPPELSDAGALAREISEALQPGNQQPRGRIRVEISPMVRAGGGVEFAATAPVKPGITQDSASAASLSGSRVARAPLLACSTSAPPQPPPPRASGPKPTTARVKPTRSSSDLGAEACGVKNDHVVVKEEATTKEAAAKSAAAPEVSAAVEAVAEEAPVADGWLETEV</sequence>
<dbReference type="AlphaFoldDB" id="A0A0D3KZ85"/>
<evidence type="ECO:0000313" key="4">
    <source>
        <dbReference type="EnsemblProtists" id="EOD41070"/>
    </source>
</evidence>
<dbReference type="KEGG" id="ehx:EMIHUDRAFT_446728"/>
<dbReference type="InterPro" id="IPR013320">
    <property type="entry name" value="ConA-like_dom_sf"/>
</dbReference>
<feature type="compositionally biased region" description="Pro residues" evidence="1">
    <location>
        <begin position="533"/>
        <end position="557"/>
    </location>
</feature>
<feature type="transmembrane region" description="Helical" evidence="2">
    <location>
        <begin position="681"/>
        <end position="702"/>
    </location>
</feature>
<feature type="region of interest" description="Disordered" evidence="1">
    <location>
        <begin position="792"/>
        <end position="828"/>
    </location>
</feature>
<dbReference type="PANTHER" id="PTHR23282">
    <property type="entry name" value="APICAL ENDOSOMAL GLYCOPROTEIN PRECURSOR"/>
    <property type="match status" value="1"/>
</dbReference>
<dbReference type="GeneID" id="17286340"/>
<dbReference type="PaxDb" id="2903-EOD41070"/>
<dbReference type="CDD" id="cd06263">
    <property type="entry name" value="MAM"/>
    <property type="match status" value="1"/>
</dbReference>
<dbReference type="SMART" id="SM00137">
    <property type="entry name" value="MAM"/>
    <property type="match status" value="1"/>
</dbReference>
<reference evidence="4" key="2">
    <citation type="submission" date="2024-10" db="UniProtKB">
        <authorList>
            <consortium name="EnsemblProtists"/>
        </authorList>
    </citation>
    <scope>IDENTIFICATION</scope>
</reference>
<keyword evidence="2" id="KW-0812">Transmembrane</keyword>
<name>A0A0D3KZ85_EMIH1</name>
<feature type="region of interest" description="Disordered" evidence="1">
    <location>
        <begin position="405"/>
        <end position="425"/>
    </location>
</feature>
<dbReference type="InterPro" id="IPR000998">
    <property type="entry name" value="MAM_dom"/>
</dbReference>
<feature type="compositionally biased region" description="Pro residues" evidence="1">
    <location>
        <begin position="14"/>
        <end position="44"/>
    </location>
</feature>
<dbReference type="PRINTS" id="PR01217">
    <property type="entry name" value="PRICHEXTENSN"/>
</dbReference>
<dbReference type="Proteomes" id="UP000013827">
    <property type="component" value="Unassembled WGS sequence"/>
</dbReference>
<feature type="domain" description="MAM" evidence="3">
    <location>
        <begin position="124"/>
        <end position="273"/>
    </location>
</feature>
<dbReference type="Gene3D" id="2.60.120.200">
    <property type="match status" value="1"/>
</dbReference>
<dbReference type="RefSeq" id="XP_005793499.1">
    <property type="nucleotide sequence ID" value="XM_005793442.1"/>
</dbReference>
<protein>
    <recommendedName>
        <fullName evidence="3">MAM domain-containing protein</fullName>
    </recommendedName>
</protein>
<dbReference type="PROSITE" id="PS50060">
    <property type="entry name" value="MAM_2"/>
    <property type="match status" value="1"/>
</dbReference>
<dbReference type="eggNOG" id="KOG3627">
    <property type="taxonomic scope" value="Eukaryota"/>
</dbReference>
<feature type="compositionally biased region" description="Pro residues" evidence="1">
    <location>
        <begin position="96"/>
        <end position="118"/>
    </location>
</feature>
<feature type="region of interest" description="Disordered" evidence="1">
    <location>
        <begin position="533"/>
        <end position="559"/>
    </location>
</feature>
<dbReference type="GO" id="GO:0016020">
    <property type="term" value="C:membrane"/>
    <property type="evidence" value="ECO:0007669"/>
    <property type="project" value="InterPro"/>
</dbReference>
<feature type="compositionally biased region" description="Pro residues" evidence="1">
    <location>
        <begin position="278"/>
        <end position="311"/>
    </location>
</feature>
<evidence type="ECO:0000313" key="5">
    <source>
        <dbReference type="Proteomes" id="UP000013827"/>
    </source>
</evidence>
<keyword evidence="2" id="KW-1133">Transmembrane helix</keyword>